<dbReference type="CDD" id="cd09274">
    <property type="entry name" value="RNase_HI_RT_Ty3"/>
    <property type="match status" value="1"/>
</dbReference>
<gene>
    <name evidence="9" type="ORF">MTR67_002396</name>
</gene>
<dbReference type="Proteomes" id="UP001234989">
    <property type="component" value="Chromosome 1"/>
</dbReference>
<feature type="domain" description="Retrotransposon gag" evidence="7">
    <location>
        <begin position="85"/>
        <end position="175"/>
    </location>
</feature>
<organism evidence="9 10">
    <name type="scientific">Solanum verrucosum</name>
    <dbReference type="NCBI Taxonomy" id="315347"/>
    <lineage>
        <taxon>Eukaryota</taxon>
        <taxon>Viridiplantae</taxon>
        <taxon>Streptophyta</taxon>
        <taxon>Embryophyta</taxon>
        <taxon>Tracheophyta</taxon>
        <taxon>Spermatophyta</taxon>
        <taxon>Magnoliopsida</taxon>
        <taxon>eudicotyledons</taxon>
        <taxon>Gunneridae</taxon>
        <taxon>Pentapetalae</taxon>
        <taxon>asterids</taxon>
        <taxon>lamiids</taxon>
        <taxon>Solanales</taxon>
        <taxon>Solanaceae</taxon>
        <taxon>Solanoideae</taxon>
        <taxon>Solaneae</taxon>
        <taxon>Solanum</taxon>
    </lineage>
</organism>
<dbReference type="PANTHER" id="PTHR34072:SF52">
    <property type="entry name" value="RIBONUCLEASE H"/>
    <property type="match status" value="1"/>
</dbReference>
<keyword evidence="10" id="KW-1185">Reference proteome</keyword>
<feature type="domain" description="Reverse transcriptase RNase H-like" evidence="8">
    <location>
        <begin position="203"/>
        <end position="267"/>
    </location>
</feature>
<dbReference type="EMBL" id="CP133612">
    <property type="protein sequence ID" value="WMV09011.1"/>
    <property type="molecule type" value="Genomic_DNA"/>
</dbReference>
<keyword evidence="1" id="KW-0808">Transferase</keyword>
<dbReference type="SUPFAM" id="SSF56672">
    <property type="entry name" value="DNA/RNA polymerases"/>
    <property type="match status" value="1"/>
</dbReference>
<dbReference type="GO" id="GO:0004519">
    <property type="term" value="F:endonuclease activity"/>
    <property type="evidence" value="ECO:0007669"/>
    <property type="project" value="UniProtKB-KW"/>
</dbReference>
<evidence type="ECO:0000313" key="10">
    <source>
        <dbReference type="Proteomes" id="UP001234989"/>
    </source>
</evidence>
<accession>A0AAF0PUM4</accession>
<reference evidence="9" key="1">
    <citation type="submission" date="2023-08" db="EMBL/GenBank/DDBJ databases">
        <title>A de novo genome assembly of Solanum verrucosum Schlechtendal, a Mexican diploid species geographically isolated from the other diploid A-genome species in potato relatives.</title>
        <authorList>
            <person name="Hosaka K."/>
        </authorList>
    </citation>
    <scope>NUCLEOTIDE SEQUENCE</scope>
    <source>
        <tissue evidence="9">Young leaves</tissue>
    </source>
</reference>
<keyword evidence="3" id="KW-0540">Nuclease</keyword>
<keyword evidence="4" id="KW-0255">Endonuclease</keyword>
<name>A0AAF0PUM4_SOLVR</name>
<proteinExistence type="predicted"/>
<evidence type="ECO:0000256" key="3">
    <source>
        <dbReference type="ARBA" id="ARBA00022722"/>
    </source>
</evidence>
<evidence type="ECO:0000256" key="6">
    <source>
        <dbReference type="ARBA" id="ARBA00022918"/>
    </source>
</evidence>
<dbReference type="Pfam" id="PF17917">
    <property type="entry name" value="RT_RNaseH"/>
    <property type="match status" value="1"/>
</dbReference>
<dbReference type="Pfam" id="PF03732">
    <property type="entry name" value="Retrotrans_gag"/>
    <property type="match status" value="1"/>
</dbReference>
<evidence type="ECO:0000256" key="1">
    <source>
        <dbReference type="ARBA" id="ARBA00022679"/>
    </source>
</evidence>
<dbReference type="GO" id="GO:0003964">
    <property type="term" value="F:RNA-directed DNA polymerase activity"/>
    <property type="evidence" value="ECO:0007669"/>
    <property type="project" value="UniProtKB-KW"/>
</dbReference>
<evidence type="ECO:0000259" key="8">
    <source>
        <dbReference type="Pfam" id="PF17917"/>
    </source>
</evidence>
<protein>
    <recommendedName>
        <fullName evidence="11">Reverse transcriptase RNase H-like domain-containing protein</fullName>
    </recommendedName>
</protein>
<sequence>MMTGHCGACRVEAVAPTSQPLRPPRPSEDHEGLQEFRNAIQMLAQSVANQNNLRAPVPVNANVGLATARVRDFVRMNPPEFLGSQDVAHIWYTQWKENRDIDATPISWECFSETFLDRFFPRELREGKAQEFMNLRQSSMTVQEYGLKFTQLSRYTPQMVVDSRDQMNKFLYGVSDLVKTECRNAMLLGDMSLSRLMTHDRQVYEKNYPTHDLELAAVVFALKIWRHYLYGVHVDMFTDHKGLHQYVFTHKELNLRQRIWLDFLKDYDMSVHYHLGKENVVEDALSRLSMGSVAHVKEERKELAKDVHRLARLGVRLMSISDGGVMVQNGAESSLVVEVKEKQDNDPILLELKGAVHQQRVDHYYKRAL</sequence>
<evidence type="ECO:0000259" key="7">
    <source>
        <dbReference type="Pfam" id="PF03732"/>
    </source>
</evidence>
<dbReference type="InterPro" id="IPR043502">
    <property type="entry name" value="DNA/RNA_pol_sf"/>
</dbReference>
<evidence type="ECO:0000256" key="5">
    <source>
        <dbReference type="ARBA" id="ARBA00022801"/>
    </source>
</evidence>
<evidence type="ECO:0000313" key="9">
    <source>
        <dbReference type="EMBL" id="WMV09011.1"/>
    </source>
</evidence>
<dbReference type="AlphaFoldDB" id="A0AAF0PUM4"/>
<dbReference type="PANTHER" id="PTHR34072">
    <property type="entry name" value="ENZYMATIC POLYPROTEIN-RELATED"/>
    <property type="match status" value="1"/>
</dbReference>
<evidence type="ECO:0000256" key="2">
    <source>
        <dbReference type="ARBA" id="ARBA00022695"/>
    </source>
</evidence>
<keyword evidence="5" id="KW-0378">Hydrolase</keyword>
<evidence type="ECO:0008006" key="11">
    <source>
        <dbReference type="Google" id="ProtNLM"/>
    </source>
</evidence>
<keyword evidence="2" id="KW-0548">Nucleotidyltransferase</keyword>
<dbReference type="GO" id="GO:0016787">
    <property type="term" value="F:hydrolase activity"/>
    <property type="evidence" value="ECO:0007669"/>
    <property type="project" value="UniProtKB-KW"/>
</dbReference>
<keyword evidence="6" id="KW-0695">RNA-directed DNA polymerase</keyword>
<dbReference type="InterPro" id="IPR005162">
    <property type="entry name" value="Retrotrans_gag_dom"/>
</dbReference>
<dbReference type="InterPro" id="IPR041373">
    <property type="entry name" value="RT_RNaseH"/>
</dbReference>
<evidence type="ECO:0000256" key="4">
    <source>
        <dbReference type="ARBA" id="ARBA00022759"/>
    </source>
</evidence>